<organism evidence="2 3">
    <name type="scientific">Methylobacterium tarhaniae</name>
    <dbReference type="NCBI Taxonomy" id="1187852"/>
    <lineage>
        <taxon>Bacteria</taxon>
        <taxon>Pseudomonadati</taxon>
        <taxon>Pseudomonadota</taxon>
        <taxon>Alphaproteobacteria</taxon>
        <taxon>Hyphomicrobiales</taxon>
        <taxon>Methylobacteriaceae</taxon>
        <taxon>Methylobacterium</taxon>
    </lineage>
</organism>
<evidence type="ECO:0000256" key="1">
    <source>
        <dbReference type="SAM" id="Phobius"/>
    </source>
</evidence>
<feature type="transmembrane region" description="Helical" evidence="1">
    <location>
        <begin position="12"/>
        <end position="30"/>
    </location>
</feature>
<evidence type="ECO:0000313" key="3">
    <source>
        <dbReference type="Proteomes" id="UP000036449"/>
    </source>
</evidence>
<protein>
    <submittedName>
        <fullName evidence="2">Uncharacterized protein</fullName>
    </submittedName>
</protein>
<keyword evidence="3" id="KW-1185">Reference proteome</keyword>
<proteinExistence type="predicted"/>
<accession>A0A0J6RWD8</accession>
<dbReference type="PATRIC" id="fig|1187852.3.peg.5194"/>
<dbReference type="RefSeq" id="WP_048432250.1">
    <property type="nucleotide sequence ID" value="NZ_LABZ01000466.1"/>
</dbReference>
<keyword evidence="1" id="KW-1133">Transmembrane helix</keyword>
<name>A0A0J6RWD8_9HYPH</name>
<gene>
    <name evidence="2" type="ORF">VQ03_30770</name>
</gene>
<comment type="caution">
    <text evidence="2">The sequence shown here is derived from an EMBL/GenBank/DDBJ whole genome shotgun (WGS) entry which is preliminary data.</text>
</comment>
<evidence type="ECO:0000313" key="2">
    <source>
        <dbReference type="EMBL" id="KMO27150.1"/>
    </source>
</evidence>
<dbReference type="EMBL" id="LABZ01000466">
    <property type="protein sequence ID" value="KMO27150.1"/>
    <property type="molecule type" value="Genomic_DNA"/>
</dbReference>
<sequence length="137" mass="14948">MLDSAMGKLLDQGLVGVMLVLFLIAIIYLQKRRDSDAEARLKESRETLLTAAETNRILSSIKDTLAGVAQSQTFLTATVQAIDANARSALASQTERDMRVERMIENASETIREIEGAAATNRGLLERALSALEARGR</sequence>
<reference evidence="2 3" key="1">
    <citation type="submission" date="2015-03" db="EMBL/GenBank/DDBJ databases">
        <title>Genome sequencing of Methylobacterium tarhaniae DSM 25844.</title>
        <authorList>
            <person name="Chaudhry V."/>
            <person name="Patil P.B."/>
        </authorList>
    </citation>
    <scope>NUCLEOTIDE SEQUENCE [LARGE SCALE GENOMIC DNA]</scope>
    <source>
        <strain evidence="2 3">DSM 25844</strain>
    </source>
</reference>
<dbReference type="Proteomes" id="UP000036449">
    <property type="component" value="Unassembled WGS sequence"/>
</dbReference>
<dbReference type="OrthoDB" id="7995250at2"/>
<dbReference type="AlphaFoldDB" id="A0A0J6RWD8"/>
<keyword evidence="1" id="KW-0812">Transmembrane</keyword>
<keyword evidence="1" id="KW-0472">Membrane</keyword>